<dbReference type="EMBL" id="VUOB01000158">
    <property type="protein sequence ID" value="KAA2245942.1"/>
    <property type="molecule type" value="Genomic_DNA"/>
</dbReference>
<name>A0A5B2W5S8_9PSEU</name>
<dbReference type="Proteomes" id="UP000323454">
    <property type="component" value="Unassembled WGS sequence"/>
</dbReference>
<dbReference type="AlphaFoldDB" id="A0A5B2W5S8"/>
<keyword evidence="2" id="KW-1185">Reference proteome</keyword>
<protein>
    <submittedName>
        <fullName evidence="1">Uncharacterized protein</fullName>
    </submittedName>
</protein>
<dbReference type="RefSeq" id="WP_149855319.1">
    <property type="nucleotide sequence ID" value="NZ_VUOB01000158.1"/>
</dbReference>
<reference evidence="1 2" key="2">
    <citation type="submission" date="2019-09" db="EMBL/GenBank/DDBJ databases">
        <authorList>
            <person name="Jin C."/>
        </authorList>
    </citation>
    <scope>NUCLEOTIDE SEQUENCE [LARGE SCALE GENOMIC DNA]</scope>
    <source>
        <strain evidence="1 2">AN110305</strain>
    </source>
</reference>
<comment type="caution">
    <text evidence="1">The sequence shown here is derived from an EMBL/GenBank/DDBJ whole genome shotgun (WGS) entry which is preliminary data.</text>
</comment>
<sequence>MAWPRRRITVLRHRSRHLRAATDPTAPAPAVSESDTRQLLADVHLALINREFADEVARRVAASTLALWDDHGVPGQTEGYLPYEQEIEQAPQRLAALVEAGVLTDAQADQFRAALAAPDALAEQDGYLAGVQHGLDAAYNPELAAELDDESGPQV</sequence>
<reference evidence="1 2" key="1">
    <citation type="submission" date="2019-09" db="EMBL/GenBank/DDBJ databases">
        <title>Goodfellowia gen. nov., a new genus of the Pseudonocardineae related to Actinoalloteichus, containing Goodfellowia coeruleoviolacea gen. nov., comb. nov. gen. nov., comb. nov.</title>
        <authorList>
            <person name="Labeda D."/>
        </authorList>
    </citation>
    <scope>NUCLEOTIDE SEQUENCE [LARGE SCALE GENOMIC DNA]</scope>
    <source>
        <strain evidence="1 2">AN110305</strain>
    </source>
</reference>
<proteinExistence type="predicted"/>
<evidence type="ECO:0000313" key="2">
    <source>
        <dbReference type="Proteomes" id="UP000323454"/>
    </source>
</evidence>
<evidence type="ECO:0000313" key="1">
    <source>
        <dbReference type="EMBL" id="KAA2245942.1"/>
    </source>
</evidence>
<gene>
    <name evidence="1" type="ORF">F0L68_41000</name>
</gene>
<organism evidence="1 2">
    <name type="scientific">Solihabitans fulvus</name>
    <dbReference type="NCBI Taxonomy" id="1892852"/>
    <lineage>
        <taxon>Bacteria</taxon>
        <taxon>Bacillati</taxon>
        <taxon>Actinomycetota</taxon>
        <taxon>Actinomycetes</taxon>
        <taxon>Pseudonocardiales</taxon>
        <taxon>Pseudonocardiaceae</taxon>
        <taxon>Solihabitans</taxon>
    </lineage>
</organism>
<accession>A0A5B2W5S8</accession>